<evidence type="ECO:0000313" key="3">
    <source>
        <dbReference type="EMBL" id="AZA27143.1"/>
    </source>
</evidence>
<dbReference type="Gene3D" id="1.10.3160.10">
    <property type="entry name" value="Bbcrasp-1"/>
    <property type="match status" value="1"/>
</dbReference>
<sequence>MKKTKLNIIKLNILTTTLTLICISCAVNKIDPEPKSKTNKKENIKNFVNKFQDLEPSKKQNKDLEPLREKYPEATASKLETTLKILEAQKEKENIEIAKIDNTQIDFLKTFKTDPHDSLPEDEKMQMKKIIYSSLNYETEKIKILQEILEKLDKNLQHKKIAKNFIYDIPIIIQSRLDIISKVIKKPIKDELQILNQKEIEELLMRIESELKIKENFKKALNKTIDAYNQDSENIKTSAEQLEKHINENYKEFNSLKPIY</sequence>
<dbReference type="EMBL" id="CP028873">
    <property type="protein sequence ID" value="AZA27143.1"/>
    <property type="molecule type" value="Genomic_DNA"/>
</dbReference>
<dbReference type="RefSeq" id="WP_123771962.1">
    <property type="nucleotide sequence ID" value="NZ_CP028873.1"/>
</dbReference>
<dbReference type="Proteomes" id="UP000274630">
    <property type="component" value="Plasmid lp54"/>
</dbReference>
<dbReference type="InterPro" id="IPR008421">
    <property type="entry name" value="Borrelia_lipoprotein_PFam54/60"/>
</dbReference>
<gene>
    <name evidence="3" type="ORF">DB299_04330</name>
</gene>
<evidence type="ECO:0000256" key="2">
    <source>
        <dbReference type="SAM" id="SignalP"/>
    </source>
</evidence>
<feature type="coiled-coil region" evidence="1">
    <location>
        <begin position="135"/>
        <end position="162"/>
    </location>
</feature>
<evidence type="ECO:0000313" key="4">
    <source>
        <dbReference type="Proteomes" id="UP000274630"/>
    </source>
</evidence>
<name>A0ABM7AR06_BORGP</name>
<evidence type="ECO:0000256" key="1">
    <source>
        <dbReference type="SAM" id="Coils"/>
    </source>
</evidence>
<keyword evidence="3" id="KW-0614">Plasmid</keyword>
<keyword evidence="4" id="KW-1185">Reference proteome</keyword>
<dbReference type="Pfam" id="PF05714">
    <property type="entry name" value="PFam54_60"/>
    <property type="match status" value="1"/>
</dbReference>
<reference evidence="4" key="1">
    <citation type="submission" date="2018-04" db="EMBL/GenBank/DDBJ databases">
        <title>Whole Genome Assembly of Borrelia bavariensis PBi.</title>
        <authorList>
            <person name="Margos G."/>
        </authorList>
    </citation>
    <scope>NUCLEOTIDE SEQUENCE [LARGE SCALE GENOMIC DNA]</scope>
    <source>
        <strain evidence="4">PBi</strain>
        <plasmid evidence="4">lp54</plasmid>
    </source>
</reference>
<geneLocation type="plasmid" evidence="3 4">
    <name>lp54</name>
</geneLocation>
<protein>
    <submittedName>
        <fullName evidence="3">Regulator</fullName>
    </submittedName>
</protein>
<keyword evidence="2" id="KW-0732">Signal</keyword>
<feature type="chain" id="PRO_5046613901" evidence="2">
    <location>
        <begin position="27"/>
        <end position="260"/>
    </location>
</feature>
<keyword evidence="1" id="KW-0175">Coiled coil</keyword>
<feature type="signal peptide" evidence="2">
    <location>
        <begin position="1"/>
        <end position="26"/>
    </location>
</feature>
<organism evidence="3 4">
    <name type="scientific">Borrelia garinii subsp. bavariensis (strain ATCC BAA-2496 / DSM 23469 / PBi)</name>
    <name type="common">Borreliella bavariensis</name>
    <dbReference type="NCBI Taxonomy" id="290434"/>
    <lineage>
        <taxon>Bacteria</taxon>
        <taxon>Pseudomonadati</taxon>
        <taxon>Spirochaetota</taxon>
        <taxon>Spirochaetia</taxon>
        <taxon>Spirochaetales</taxon>
        <taxon>Borreliaceae</taxon>
        <taxon>Borreliella</taxon>
    </lineage>
</organism>
<dbReference type="NCBIfam" id="NF033729">
    <property type="entry name" value="borfam54_2"/>
    <property type="match status" value="1"/>
</dbReference>
<feature type="coiled-coil region" evidence="1">
    <location>
        <begin position="76"/>
        <end position="103"/>
    </location>
</feature>
<accession>A0ABM7AR06</accession>
<proteinExistence type="predicted"/>